<keyword evidence="5" id="KW-0963">Cytoplasm</keyword>
<dbReference type="Gene3D" id="3.30.230.70">
    <property type="entry name" value="GHMP Kinase, N-terminal domain"/>
    <property type="match status" value="1"/>
</dbReference>
<dbReference type="GO" id="GO:0005730">
    <property type="term" value="C:nucleolus"/>
    <property type="evidence" value="ECO:0007669"/>
    <property type="project" value="UniProtKB-SubCell"/>
</dbReference>
<dbReference type="SUPFAM" id="SSF55666">
    <property type="entry name" value="Ribonuclease PH domain 2-like"/>
    <property type="match status" value="1"/>
</dbReference>
<sequence>MPRELEPAIAQREFVLAALKQGLRTDGRALLESRKPELVFGEELGMVECKLGKTRVFANVSATIVRPRQDRPYEGLLTISSEISPMASSVYEAGRASDEEVAITRMLEKVIKRSGAVDLESLCILAGQRVWHIRLTLHFLSDEGNMLDCACLAGITALRHFRRPEVEVIGEEVIVHSPEERAPMVLSMHHTPICITFALFEDSSSPVLDPLHLESQLATTTVHLALNAQKELCVMHKAGGMPLSVEEIMKCVKIGVERVREVSKMVNEALEEDWKGRVVEIR</sequence>
<evidence type="ECO:0000256" key="10">
    <source>
        <dbReference type="ARBA" id="ARBA00077933"/>
    </source>
</evidence>
<dbReference type="GO" id="GO:0034476">
    <property type="term" value="P:U5 snRNA 3'-end processing"/>
    <property type="evidence" value="ECO:0007669"/>
    <property type="project" value="TreeGrafter"/>
</dbReference>
<dbReference type="EMBL" id="KN822991">
    <property type="protein sequence ID" value="KIO28724.1"/>
    <property type="molecule type" value="Genomic_DNA"/>
</dbReference>
<dbReference type="GO" id="GO:0016075">
    <property type="term" value="P:rRNA catabolic process"/>
    <property type="evidence" value="ECO:0007669"/>
    <property type="project" value="TreeGrafter"/>
</dbReference>
<dbReference type="GO" id="GO:0034475">
    <property type="term" value="P:U4 snRNA 3'-end processing"/>
    <property type="evidence" value="ECO:0007669"/>
    <property type="project" value="TreeGrafter"/>
</dbReference>
<dbReference type="GO" id="GO:0000177">
    <property type="term" value="C:cytoplasmic exosome (RNase complex)"/>
    <property type="evidence" value="ECO:0007669"/>
    <property type="project" value="TreeGrafter"/>
</dbReference>
<dbReference type="PANTHER" id="PTHR11097">
    <property type="entry name" value="EXOSOME COMPLEX EXONUCLEASE RIBOSOMAL RNA PROCESSING PROTEIN"/>
    <property type="match status" value="1"/>
</dbReference>
<organism evidence="13 14">
    <name type="scientific">Tulasnella calospora MUT 4182</name>
    <dbReference type="NCBI Taxonomy" id="1051891"/>
    <lineage>
        <taxon>Eukaryota</taxon>
        <taxon>Fungi</taxon>
        <taxon>Dikarya</taxon>
        <taxon>Basidiomycota</taxon>
        <taxon>Agaricomycotina</taxon>
        <taxon>Agaricomycetes</taxon>
        <taxon>Cantharellales</taxon>
        <taxon>Tulasnellaceae</taxon>
        <taxon>Tulasnella</taxon>
    </lineage>
</organism>
<evidence type="ECO:0000256" key="8">
    <source>
        <dbReference type="ARBA" id="ARBA00022884"/>
    </source>
</evidence>
<dbReference type="InterPro" id="IPR020568">
    <property type="entry name" value="Ribosomal_Su5_D2-typ_SF"/>
</dbReference>
<evidence type="ECO:0000256" key="1">
    <source>
        <dbReference type="ARBA" id="ARBA00004496"/>
    </source>
</evidence>
<keyword evidence="14" id="KW-1185">Reference proteome</keyword>
<dbReference type="SUPFAM" id="SSF54211">
    <property type="entry name" value="Ribosomal protein S5 domain 2-like"/>
    <property type="match status" value="1"/>
</dbReference>
<dbReference type="Pfam" id="PF01138">
    <property type="entry name" value="RNase_PH"/>
    <property type="match status" value="1"/>
</dbReference>
<accession>A0A0C3QNL4</accession>
<dbReference type="GO" id="GO:0000176">
    <property type="term" value="C:nuclear exosome (RNase complex)"/>
    <property type="evidence" value="ECO:0007669"/>
    <property type="project" value="UniProtKB-ARBA"/>
</dbReference>
<dbReference type="GO" id="GO:0071038">
    <property type="term" value="P:TRAMP-dependent tRNA surveillance pathway"/>
    <property type="evidence" value="ECO:0007669"/>
    <property type="project" value="TreeGrafter"/>
</dbReference>
<feature type="domain" description="Exoribonuclease phosphorolytic" evidence="11">
    <location>
        <begin position="34"/>
        <end position="164"/>
    </location>
</feature>
<keyword evidence="8" id="KW-0694">RNA-binding</keyword>
<dbReference type="HOGENOM" id="CLU_038194_0_0_1"/>
<gene>
    <name evidence="13" type="ORF">M407DRAFT_242923</name>
</gene>
<evidence type="ECO:0000256" key="5">
    <source>
        <dbReference type="ARBA" id="ARBA00022490"/>
    </source>
</evidence>
<keyword evidence="9" id="KW-0539">Nucleus</keyword>
<dbReference type="InterPro" id="IPR036345">
    <property type="entry name" value="ExoRNase_PH_dom2_sf"/>
</dbReference>
<dbReference type="GO" id="GO:0035925">
    <property type="term" value="F:mRNA 3'-UTR AU-rich region binding"/>
    <property type="evidence" value="ECO:0007669"/>
    <property type="project" value="TreeGrafter"/>
</dbReference>
<keyword evidence="7" id="KW-0271">Exosome</keyword>
<evidence type="ECO:0000256" key="2">
    <source>
        <dbReference type="ARBA" id="ARBA00004604"/>
    </source>
</evidence>
<proteinExistence type="inferred from homology"/>
<evidence type="ECO:0000259" key="12">
    <source>
        <dbReference type="Pfam" id="PF03725"/>
    </source>
</evidence>
<dbReference type="AlphaFoldDB" id="A0A0C3QNL4"/>
<dbReference type="InterPro" id="IPR033100">
    <property type="entry name" value="Rrp45"/>
</dbReference>
<dbReference type="GO" id="GO:0071028">
    <property type="term" value="P:nuclear mRNA surveillance"/>
    <property type="evidence" value="ECO:0007669"/>
    <property type="project" value="TreeGrafter"/>
</dbReference>
<dbReference type="Pfam" id="PF03725">
    <property type="entry name" value="RNase_PH_C"/>
    <property type="match status" value="1"/>
</dbReference>
<dbReference type="FunFam" id="3.30.230.70:FF:000005">
    <property type="entry name" value="Exosome complex component RRP45"/>
    <property type="match status" value="1"/>
</dbReference>
<name>A0A0C3QNL4_9AGAM</name>
<comment type="similarity">
    <text evidence="3">Belongs to the RNase PH family.</text>
</comment>
<dbReference type="InterPro" id="IPR015847">
    <property type="entry name" value="ExoRNase_PH_dom2"/>
</dbReference>
<evidence type="ECO:0000256" key="7">
    <source>
        <dbReference type="ARBA" id="ARBA00022835"/>
    </source>
</evidence>
<dbReference type="InterPro" id="IPR001247">
    <property type="entry name" value="ExoRNase_PH_dom1"/>
</dbReference>
<comment type="subcellular location">
    <subcellularLocation>
        <location evidence="1">Cytoplasm</location>
    </subcellularLocation>
    <subcellularLocation>
        <location evidence="2">Nucleus</location>
        <location evidence="2">Nucleolus</location>
    </subcellularLocation>
</comment>
<dbReference type="STRING" id="1051891.A0A0C3QNL4"/>
<dbReference type="GO" id="GO:0071035">
    <property type="term" value="P:nuclear polyadenylation-dependent rRNA catabolic process"/>
    <property type="evidence" value="ECO:0007669"/>
    <property type="project" value="TreeGrafter"/>
</dbReference>
<reference evidence="14" key="2">
    <citation type="submission" date="2015-01" db="EMBL/GenBank/DDBJ databases">
        <title>Evolutionary Origins and Diversification of the Mycorrhizal Mutualists.</title>
        <authorList>
            <consortium name="DOE Joint Genome Institute"/>
            <consortium name="Mycorrhizal Genomics Consortium"/>
            <person name="Kohler A."/>
            <person name="Kuo A."/>
            <person name="Nagy L.G."/>
            <person name="Floudas D."/>
            <person name="Copeland A."/>
            <person name="Barry K.W."/>
            <person name="Cichocki N."/>
            <person name="Veneault-Fourrey C."/>
            <person name="LaButti K."/>
            <person name="Lindquist E.A."/>
            <person name="Lipzen A."/>
            <person name="Lundell T."/>
            <person name="Morin E."/>
            <person name="Murat C."/>
            <person name="Riley R."/>
            <person name="Ohm R."/>
            <person name="Sun H."/>
            <person name="Tunlid A."/>
            <person name="Henrissat B."/>
            <person name="Grigoriev I.V."/>
            <person name="Hibbett D.S."/>
            <person name="Martin F."/>
        </authorList>
    </citation>
    <scope>NUCLEOTIDE SEQUENCE [LARGE SCALE GENOMIC DNA]</scope>
    <source>
        <strain evidence="14">MUT 4182</strain>
    </source>
</reference>
<dbReference type="OrthoDB" id="10264038at2759"/>
<feature type="domain" description="Exoribonuclease phosphorolytic" evidence="12">
    <location>
        <begin position="190"/>
        <end position="257"/>
    </location>
</feature>
<dbReference type="InterPro" id="IPR050590">
    <property type="entry name" value="Exosome_comp_Rrp42_subfam"/>
</dbReference>
<evidence type="ECO:0000259" key="11">
    <source>
        <dbReference type="Pfam" id="PF01138"/>
    </source>
</evidence>
<evidence type="ECO:0000256" key="6">
    <source>
        <dbReference type="ARBA" id="ARBA00022552"/>
    </source>
</evidence>
<evidence type="ECO:0000313" key="14">
    <source>
        <dbReference type="Proteomes" id="UP000054248"/>
    </source>
</evidence>
<reference evidence="13 14" key="1">
    <citation type="submission" date="2014-04" db="EMBL/GenBank/DDBJ databases">
        <authorList>
            <consortium name="DOE Joint Genome Institute"/>
            <person name="Kuo A."/>
            <person name="Girlanda M."/>
            <person name="Perotto S."/>
            <person name="Kohler A."/>
            <person name="Nagy L.G."/>
            <person name="Floudas D."/>
            <person name="Copeland A."/>
            <person name="Barry K.W."/>
            <person name="Cichocki N."/>
            <person name="Veneault-Fourrey C."/>
            <person name="LaButti K."/>
            <person name="Lindquist E.A."/>
            <person name="Lipzen A."/>
            <person name="Lundell T."/>
            <person name="Morin E."/>
            <person name="Murat C."/>
            <person name="Sun H."/>
            <person name="Tunlid A."/>
            <person name="Henrissat B."/>
            <person name="Grigoriev I.V."/>
            <person name="Hibbett D.S."/>
            <person name="Martin F."/>
            <person name="Nordberg H.P."/>
            <person name="Cantor M.N."/>
            <person name="Hua S.X."/>
        </authorList>
    </citation>
    <scope>NUCLEOTIDE SEQUENCE [LARGE SCALE GENOMIC DNA]</scope>
    <source>
        <strain evidence="13 14">MUT 4182</strain>
    </source>
</reference>
<dbReference type="Proteomes" id="UP000054248">
    <property type="component" value="Unassembled WGS sequence"/>
</dbReference>
<keyword evidence="6" id="KW-0698">rRNA processing</keyword>
<dbReference type="GO" id="GO:0000467">
    <property type="term" value="P:exonucleolytic trimming to generate mature 3'-end of 5.8S rRNA from tricistronic rRNA transcript (SSU-rRNA, 5.8S rRNA, LSU-rRNA)"/>
    <property type="evidence" value="ECO:0007669"/>
    <property type="project" value="TreeGrafter"/>
</dbReference>
<evidence type="ECO:0000313" key="13">
    <source>
        <dbReference type="EMBL" id="KIO28724.1"/>
    </source>
</evidence>
<dbReference type="GO" id="GO:0034473">
    <property type="term" value="P:U1 snRNA 3'-end processing"/>
    <property type="evidence" value="ECO:0007669"/>
    <property type="project" value="TreeGrafter"/>
</dbReference>
<dbReference type="PANTHER" id="PTHR11097:SF14">
    <property type="entry name" value="EXOSOME COMPLEX COMPONENT RRP45"/>
    <property type="match status" value="1"/>
</dbReference>
<evidence type="ECO:0000256" key="9">
    <source>
        <dbReference type="ARBA" id="ARBA00023242"/>
    </source>
</evidence>
<dbReference type="CDD" id="cd11368">
    <property type="entry name" value="RNase_PH_RRP45"/>
    <property type="match status" value="1"/>
</dbReference>
<protein>
    <recommendedName>
        <fullName evidence="4">Exosome complex component RRP45</fullName>
    </recommendedName>
    <alternativeName>
        <fullName evidence="10">Ribosomal RNA-processing protein 45</fullName>
    </alternativeName>
</protein>
<dbReference type="InterPro" id="IPR027408">
    <property type="entry name" value="PNPase/RNase_PH_dom_sf"/>
</dbReference>
<evidence type="ECO:0000256" key="4">
    <source>
        <dbReference type="ARBA" id="ARBA00019572"/>
    </source>
</evidence>
<evidence type="ECO:0000256" key="3">
    <source>
        <dbReference type="ARBA" id="ARBA00006678"/>
    </source>
</evidence>